<evidence type="ECO:0000256" key="2">
    <source>
        <dbReference type="SAM" id="SignalP"/>
    </source>
</evidence>
<feature type="chain" id="PRO_5045322101" evidence="2">
    <location>
        <begin position="21"/>
        <end position="497"/>
    </location>
</feature>
<evidence type="ECO:0000256" key="1">
    <source>
        <dbReference type="ARBA" id="ARBA00022801"/>
    </source>
</evidence>
<dbReference type="Proteomes" id="UP000634134">
    <property type="component" value="Unassembled WGS sequence"/>
</dbReference>
<evidence type="ECO:0000313" key="5">
    <source>
        <dbReference type="Proteomes" id="UP000634134"/>
    </source>
</evidence>
<dbReference type="Pfam" id="PF03629">
    <property type="entry name" value="SASA"/>
    <property type="match status" value="1"/>
</dbReference>
<dbReference type="InterPro" id="IPR039329">
    <property type="entry name" value="SIAE"/>
</dbReference>
<dbReference type="InterPro" id="IPR036514">
    <property type="entry name" value="SGNH_hydro_sf"/>
</dbReference>
<feature type="domain" description="Sialate O-acetylesterase" evidence="3">
    <location>
        <begin position="288"/>
        <end position="385"/>
    </location>
</feature>
<gene>
    <name evidence="4" type="ORF">IEE83_17185</name>
</gene>
<evidence type="ECO:0000259" key="3">
    <source>
        <dbReference type="Pfam" id="PF03629"/>
    </source>
</evidence>
<evidence type="ECO:0000313" key="4">
    <source>
        <dbReference type="EMBL" id="MBE9463625.1"/>
    </source>
</evidence>
<dbReference type="Gene3D" id="3.40.50.1110">
    <property type="entry name" value="SGNH hydrolase"/>
    <property type="match status" value="1"/>
</dbReference>
<dbReference type="InterPro" id="IPR005181">
    <property type="entry name" value="SASA"/>
</dbReference>
<keyword evidence="1" id="KW-0378">Hydrolase</keyword>
<name>A0ABR9WDR9_9BACT</name>
<organism evidence="4 5">
    <name type="scientific">Dyadobacter subterraneus</name>
    <dbReference type="NCBI Taxonomy" id="2773304"/>
    <lineage>
        <taxon>Bacteria</taxon>
        <taxon>Pseudomonadati</taxon>
        <taxon>Bacteroidota</taxon>
        <taxon>Cytophagia</taxon>
        <taxon>Cytophagales</taxon>
        <taxon>Spirosomataceae</taxon>
        <taxon>Dyadobacter</taxon>
    </lineage>
</organism>
<protein>
    <submittedName>
        <fullName evidence="4">Sialate O-acetylesterase</fullName>
    </submittedName>
</protein>
<proteinExistence type="predicted"/>
<keyword evidence="5" id="KW-1185">Reference proteome</keyword>
<dbReference type="SUPFAM" id="SSF52266">
    <property type="entry name" value="SGNH hydrolase"/>
    <property type="match status" value="1"/>
</dbReference>
<accession>A0ABR9WDR9</accession>
<dbReference type="RefSeq" id="WP_194121742.1">
    <property type="nucleotide sequence ID" value="NZ_JACYGY010000001.1"/>
</dbReference>
<dbReference type="PANTHER" id="PTHR22901:SF0">
    <property type="entry name" value="SIALATE O-ACETYLESTERASE"/>
    <property type="match status" value="1"/>
</dbReference>
<comment type="caution">
    <text evidence="4">The sequence shown here is derived from an EMBL/GenBank/DDBJ whole genome shotgun (WGS) entry which is preliminary data.</text>
</comment>
<dbReference type="PANTHER" id="PTHR22901">
    <property type="entry name" value="SIALATE O-ACETYLESTERASE"/>
    <property type="match status" value="1"/>
</dbReference>
<keyword evidence="2" id="KW-0732">Signal</keyword>
<reference evidence="5" key="1">
    <citation type="submission" date="2023-07" db="EMBL/GenBank/DDBJ databases">
        <title>Dyadobacter sp. nov 'subterranea' isolated from contaminted grondwater.</title>
        <authorList>
            <person name="Szabo I."/>
            <person name="Al-Omari J."/>
            <person name="Szerdahelyi S.G."/>
            <person name="Rado J."/>
        </authorList>
    </citation>
    <scope>NUCLEOTIDE SEQUENCE [LARGE SCALE GENOMIC DNA]</scope>
    <source>
        <strain evidence="5">UP-52</strain>
    </source>
</reference>
<feature type="signal peptide" evidence="2">
    <location>
        <begin position="1"/>
        <end position="20"/>
    </location>
</feature>
<sequence length="497" mass="55792">MRRILLYFLLLLFSNGFVNGQNAVDSSLTLGTVFSDHMVLQRNKPIVIYGKVKGGSQVTISFLNKKHTVISDDSGQWKAVFPAMKKGGPFEILVKANERKVTVSDVVIGDVWICSGQSNMEFPLEDSKTGTSELNQTNFDTNIRLLRLGGITSTGNVSWDFATLEKINRFEFFSGSWQKLNAISAASFSAVAYYFGKKIATENDIPIGLIQVAVGGSPTESWIDESLLKKDDQIAGMFKNWQDASEVMEWCRQRAAFNLADAKSDQQKHPFHPGYNFKAGIAPLTDFPITGVIWYQGESNVHDVELHERLFEMLVKSWRQKWGYQFPFYYVQLSSIERPLWPEFRDSQRKMLAEIPNLGMAVSYDLGDSLNVHPVQKKEVGERLGALALKNVYHKKITATGPIPKRASVKHDMILLDFSFAKKLTTPYDQVLTGFELISQQGKRLPANATIMKNKVTIVIPAGEKITTVLYAYQPFTRANLYNEAGLPASTFSILVK</sequence>
<dbReference type="EMBL" id="JACYGY010000001">
    <property type="protein sequence ID" value="MBE9463625.1"/>
    <property type="molecule type" value="Genomic_DNA"/>
</dbReference>